<gene>
    <name evidence="3" type="ORF">TrRE_jg5639</name>
</gene>
<feature type="compositionally biased region" description="Polar residues" evidence="1">
    <location>
        <begin position="1"/>
        <end position="22"/>
    </location>
</feature>
<dbReference type="PANTHER" id="PTHR23547">
    <property type="entry name" value="MAJOR FACILITATOR SUPERFAMILY DOMAIN, GENERAL SUBSTRATE TRANSPORTER"/>
    <property type="match status" value="1"/>
</dbReference>
<comment type="caution">
    <text evidence="3">The sequence shown here is derived from an EMBL/GenBank/DDBJ whole genome shotgun (WGS) entry which is preliminary data.</text>
</comment>
<evidence type="ECO:0000313" key="3">
    <source>
        <dbReference type="EMBL" id="GMI03302.1"/>
    </source>
</evidence>
<reference evidence="3" key="1">
    <citation type="submission" date="2022-07" db="EMBL/GenBank/DDBJ databases">
        <title>Genome analysis of Parmales, a sister group of diatoms, reveals the evolutionary specialization of diatoms from phago-mixotrophs to photoautotrophs.</title>
        <authorList>
            <person name="Ban H."/>
            <person name="Sato S."/>
            <person name="Yoshikawa S."/>
            <person name="Kazumasa Y."/>
            <person name="Nakamura Y."/>
            <person name="Ichinomiya M."/>
            <person name="Saitoh K."/>
            <person name="Sato N."/>
            <person name="Blanc-Mathieu R."/>
            <person name="Endo H."/>
            <person name="Kuwata A."/>
            <person name="Ogata H."/>
        </authorList>
    </citation>
    <scope>NUCLEOTIDE SEQUENCE</scope>
</reference>
<feature type="transmembrane region" description="Helical" evidence="2">
    <location>
        <begin position="209"/>
        <end position="233"/>
    </location>
</feature>
<protein>
    <recommendedName>
        <fullName evidence="5">MFS transporter</fullName>
    </recommendedName>
</protein>
<keyword evidence="4" id="KW-1185">Reference proteome</keyword>
<feature type="transmembrane region" description="Helical" evidence="2">
    <location>
        <begin position="281"/>
        <end position="306"/>
    </location>
</feature>
<dbReference type="Gene3D" id="1.20.1250.20">
    <property type="entry name" value="MFS general substrate transporter like domains"/>
    <property type="match status" value="1"/>
</dbReference>
<evidence type="ECO:0008006" key="5">
    <source>
        <dbReference type="Google" id="ProtNLM"/>
    </source>
</evidence>
<organism evidence="3 4">
    <name type="scientific">Triparma retinervis</name>
    <dbReference type="NCBI Taxonomy" id="2557542"/>
    <lineage>
        <taxon>Eukaryota</taxon>
        <taxon>Sar</taxon>
        <taxon>Stramenopiles</taxon>
        <taxon>Ochrophyta</taxon>
        <taxon>Bolidophyceae</taxon>
        <taxon>Parmales</taxon>
        <taxon>Triparmaceae</taxon>
        <taxon>Triparma</taxon>
    </lineage>
</organism>
<dbReference type="InterPro" id="IPR036259">
    <property type="entry name" value="MFS_trans_sf"/>
</dbReference>
<feature type="region of interest" description="Disordered" evidence="1">
    <location>
        <begin position="1"/>
        <end position="24"/>
    </location>
</feature>
<dbReference type="Proteomes" id="UP001165082">
    <property type="component" value="Unassembled WGS sequence"/>
</dbReference>
<feature type="transmembrane region" description="Helical" evidence="2">
    <location>
        <begin position="83"/>
        <end position="104"/>
    </location>
</feature>
<dbReference type="OrthoDB" id="196955at2759"/>
<dbReference type="PANTHER" id="PTHR23547:SF1">
    <property type="entry name" value="MAJOR FACILITATOR SUPERFAMILY MFS_1"/>
    <property type="match status" value="1"/>
</dbReference>
<accession>A0A9W7C4V2</accession>
<feature type="transmembrane region" description="Helical" evidence="2">
    <location>
        <begin position="51"/>
        <end position="77"/>
    </location>
</feature>
<sequence>MAPVTADQSIKQSHSTLNNPVNENDVPITLATKETESGAVTNDADPSLKPFYIITTCYLLFTITDGAIRMIILLFAYSQSFSAMEVAITFTLYELAGVFTNLGAGVAGARWGIKATLVVGLCLQLFSYGLLFAWNEDWEKTTAIIYVTFASMFGGIAKDLTKLGGKTVTKLVTKDGQKTRLFKLVSILTGMKNSLKGVGYFLGSALVAVNYYLALGVMMSLIVAALPFAVLGLDKGLGTAKKSNANFKEIFKLNNRNLNYLSLARMFLFAFTDYNRGGMTAWIISIIVFFAVVFAVNSSIHSYLVVKYAKREKVAVSVGFYYMSNAAGRLVGTLGSGVLYR</sequence>
<keyword evidence="2" id="KW-1133">Transmembrane helix</keyword>
<keyword evidence="2" id="KW-0472">Membrane</keyword>
<keyword evidence="2" id="KW-0812">Transmembrane</keyword>
<name>A0A9W7C4V2_9STRA</name>
<proteinExistence type="predicted"/>
<dbReference type="SUPFAM" id="SSF103473">
    <property type="entry name" value="MFS general substrate transporter"/>
    <property type="match status" value="1"/>
</dbReference>
<evidence type="ECO:0000256" key="2">
    <source>
        <dbReference type="SAM" id="Phobius"/>
    </source>
</evidence>
<feature type="transmembrane region" description="Helical" evidence="2">
    <location>
        <begin position="111"/>
        <end position="131"/>
    </location>
</feature>
<dbReference type="EMBL" id="BRXZ01000025">
    <property type="protein sequence ID" value="GMI03302.1"/>
    <property type="molecule type" value="Genomic_DNA"/>
</dbReference>
<dbReference type="AlphaFoldDB" id="A0A9W7C4V2"/>
<dbReference type="InterPro" id="IPR047769">
    <property type="entry name" value="MFS_ArsJ"/>
</dbReference>
<evidence type="ECO:0000313" key="4">
    <source>
        <dbReference type="Proteomes" id="UP001165082"/>
    </source>
</evidence>
<evidence type="ECO:0000256" key="1">
    <source>
        <dbReference type="SAM" id="MobiDB-lite"/>
    </source>
</evidence>